<protein>
    <submittedName>
        <fullName evidence="1">Uncharacterized protein</fullName>
    </submittedName>
</protein>
<dbReference type="EMBL" id="JAHRIP010040696">
    <property type="protein sequence ID" value="MEQ2296803.1"/>
    <property type="molecule type" value="Genomic_DNA"/>
</dbReference>
<dbReference type="Proteomes" id="UP001469553">
    <property type="component" value="Unassembled WGS sequence"/>
</dbReference>
<dbReference type="PANTHER" id="PTHR16026:SF0">
    <property type="entry name" value="CARTILAGE ACIDIC PROTEIN 1"/>
    <property type="match status" value="1"/>
</dbReference>
<gene>
    <name evidence="1" type="ORF">AMECASPLE_028195</name>
</gene>
<organism evidence="1 2">
    <name type="scientific">Ameca splendens</name>
    <dbReference type="NCBI Taxonomy" id="208324"/>
    <lineage>
        <taxon>Eukaryota</taxon>
        <taxon>Metazoa</taxon>
        <taxon>Chordata</taxon>
        <taxon>Craniata</taxon>
        <taxon>Vertebrata</taxon>
        <taxon>Euteleostomi</taxon>
        <taxon>Actinopterygii</taxon>
        <taxon>Neopterygii</taxon>
        <taxon>Teleostei</taxon>
        <taxon>Neoteleostei</taxon>
        <taxon>Acanthomorphata</taxon>
        <taxon>Ovalentaria</taxon>
        <taxon>Atherinomorphae</taxon>
        <taxon>Cyprinodontiformes</taxon>
        <taxon>Goodeidae</taxon>
        <taxon>Ameca</taxon>
    </lineage>
</organism>
<evidence type="ECO:0000313" key="1">
    <source>
        <dbReference type="EMBL" id="MEQ2296803.1"/>
    </source>
</evidence>
<proteinExistence type="predicted"/>
<sequence>DIASGEFASPSPIRTVIAADFDNDKELEVFFNNIAYRGIAPNRLFRLHFQIYRDSIPNHRHTVGHSQIDLGFIFKLDILSRW</sequence>
<evidence type="ECO:0000313" key="2">
    <source>
        <dbReference type="Proteomes" id="UP001469553"/>
    </source>
</evidence>
<feature type="non-terminal residue" evidence="1">
    <location>
        <position position="1"/>
    </location>
</feature>
<accession>A0ABV0YSG4</accession>
<dbReference type="InterPro" id="IPR027039">
    <property type="entry name" value="Crtac1"/>
</dbReference>
<comment type="caution">
    <text evidence="1">The sequence shown here is derived from an EMBL/GenBank/DDBJ whole genome shotgun (WGS) entry which is preliminary data.</text>
</comment>
<keyword evidence="2" id="KW-1185">Reference proteome</keyword>
<dbReference type="PANTHER" id="PTHR16026">
    <property type="entry name" value="CARTILAGE ACIDIC PROTEIN 1"/>
    <property type="match status" value="1"/>
</dbReference>
<reference evidence="1 2" key="1">
    <citation type="submission" date="2021-06" db="EMBL/GenBank/DDBJ databases">
        <authorList>
            <person name="Palmer J.M."/>
        </authorList>
    </citation>
    <scope>NUCLEOTIDE SEQUENCE [LARGE SCALE GENOMIC DNA]</scope>
    <source>
        <strain evidence="1 2">AS_MEX2019</strain>
        <tissue evidence="1">Muscle</tissue>
    </source>
</reference>
<name>A0ABV0YSG4_9TELE</name>